<evidence type="ECO:0000313" key="1">
    <source>
        <dbReference type="EMBL" id="RDS80601.1"/>
    </source>
</evidence>
<dbReference type="OrthoDB" id="5957973at2"/>
<dbReference type="Proteomes" id="UP000255334">
    <property type="component" value="Unassembled WGS sequence"/>
</dbReference>
<sequence length="68" mass="7198">MQQFIPFEDDWDALEQLRPEALIPYRVGLVQAHEPVRQAGASFDAQKSNVAAAIPLGCSSASPGGSGT</sequence>
<protein>
    <submittedName>
        <fullName evidence="1">Uncharacterized protein</fullName>
    </submittedName>
</protein>
<dbReference type="RefSeq" id="WP_115479603.1">
    <property type="nucleotide sequence ID" value="NZ_QRBF01000009.1"/>
</dbReference>
<dbReference type="AlphaFoldDB" id="A0A370WX35"/>
<reference evidence="1 2" key="1">
    <citation type="submission" date="2018-07" db="EMBL/GenBank/DDBJ databases">
        <title>Dyella monticola sp. nov. and Dyella psychrodurans sp. nov. isolated from monsoon evergreen broad-leaved forest soil of Dinghu Mountain, China.</title>
        <authorList>
            <person name="Gao Z."/>
            <person name="Qiu L."/>
        </authorList>
    </citation>
    <scope>NUCLEOTIDE SEQUENCE [LARGE SCALE GENOMIC DNA]</scope>
    <source>
        <strain evidence="1 2">4MSK11</strain>
    </source>
</reference>
<name>A0A370WX35_9GAMM</name>
<organism evidence="1 2">
    <name type="scientific">Dyella psychrodurans</name>
    <dbReference type="NCBI Taxonomy" id="1927960"/>
    <lineage>
        <taxon>Bacteria</taxon>
        <taxon>Pseudomonadati</taxon>
        <taxon>Pseudomonadota</taxon>
        <taxon>Gammaproteobacteria</taxon>
        <taxon>Lysobacterales</taxon>
        <taxon>Rhodanobacteraceae</taxon>
        <taxon>Dyella</taxon>
    </lineage>
</organism>
<accession>A0A370WX35</accession>
<comment type="caution">
    <text evidence="1">The sequence shown here is derived from an EMBL/GenBank/DDBJ whole genome shotgun (WGS) entry which is preliminary data.</text>
</comment>
<gene>
    <name evidence="1" type="ORF">DWU99_18630</name>
</gene>
<proteinExistence type="predicted"/>
<evidence type="ECO:0000313" key="2">
    <source>
        <dbReference type="Proteomes" id="UP000255334"/>
    </source>
</evidence>
<keyword evidence="2" id="KW-1185">Reference proteome</keyword>
<dbReference type="EMBL" id="QRBF01000009">
    <property type="protein sequence ID" value="RDS80601.1"/>
    <property type="molecule type" value="Genomic_DNA"/>
</dbReference>